<organism evidence="1 2">
    <name type="scientific">Ambispora leptoticha</name>
    <dbReference type="NCBI Taxonomy" id="144679"/>
    <lineage>
        <taxon>Eukaryota</taxon>
        <taxon>Fungi</taxon>
        <taxon>Fungi incertae sedis</taxon>
        <taxon>Mucoromycota</taxon>
        <taxon>Glomeromycotina</taxon>
        <taxon>Glomeromycetes</taxon>
        <taxon>Archaeosporales</taxon>
        <taxon>Ambisporaceae</taxon>
        <taxon>Ambispora</taxon>
    </lineage>
</organism>
<comment type="caution">
    <text evidence="1">The sequence shown here is derived from an EMBL/GenBank/DDBJ whole genome shotgun (WGS) entry which is preliminary data.</text>
</comment>
<accession>A0A9N8ZE60</accession>
<protein>
    <submittedName>
        <fullName evidence="1">7999_t:CDS:1</fullName>
    </submittedName>
</protein>
<name>A0A9N8ZE60_9GLOM</name>
<dbReference type="AlphaFoldDB" id="A0A9N8ZE60"/>
<sequence>ERKIGYYLEVKEWPILMQINNSPNNAVISKGLFGEFSVADNNPVNVYWLLNLLQQQIC</sequence>
<gene>
    <name evidence="1" type="ORF">ALEPTO_LOCUS3096</name>
</gene>
<reference evidence="1" key="1">
    <citation type="submission" date="2021-06" db="EMBL/GenBank/DDBJ databases">
        <authorList>
            <person name="Kallberg Y."/>
            <person name="Tangrot J."/>
            <person name="Rosling A."/>
        </authorList>
    </citation>
    <scope>NUCLEOTIDE SEQUENCE</scope>
    <source>
        <strain evidence="1">FL130A</strain>
    </source>
</reference>
<feature type="non-terminal residue" evidence="1">
    <location>
        <position position="1"/>
    </location>
</feature>
<keyword evidence="2" id="KW-1185">Reference proteome</keyword>
<evidence type="ECO:0000313" key="2">
    <source>
        <dbReference type="Proteomes" id="UP000789508"/>
    </source>
</evidence>
<evidence type="ECO:0000313" key="1">
    <source>
        <dbReference type="EMBL" id="CAG8493217.1"/>
    </source>
</evidence>
<proteinExistence type="predicted"/>
<dbReference type="Proteomes" id="UP000789508">
    <property type="component" value="Unassembled WGS sequence"/>
</dbReference>
<dbReference type="EMBL" id="CAJVPS010000534">
    <property type="protein sequence ID" value="CAG8493217.1"/>
    <property type="molecule type" value="Genomic_DNA"/>
</dbReference>